<reference evidence="2" key="1">
    <citation type="submission" date="2006-05" db="EMBL/GenBank/DDBJ databases">
        <title>Annotation of the draft genome assembly of Desulfuromonas acetoxidans DSM 684.</title>
        <authorList>
            <consortium name="US DOE Joint Genome Institute (JGI-ORNL)"/>
            <person name="Larimer F."/>
            <person name="Land M."/>
            <person name="Hauser L."/>
        </authorList>
    </citation>
    <scope>NUCLEOTIDE SEQUENCE [LARGE SCALE GENOMIC DNA]</scope>
    <source>
        <strain evidence="2">DSM 684</strain>
    </source>
</reference>
<gene>
    <name evidence="2" type="ORF">Dace_1366</name>
</gene>
<proteinExistence type="predicted"/>
<dbReference type="InterPro" id="IPR025497">
    <property type="entry name" value="PatA-like_N"/>
</dbReference>
<evidence type="ECO:0000313" key="3">
    <source>
        <dbReference type="Proteomes" id="UP000005695"/>
    </source>
</evidence>
<dbReference type="RefSeq" id="WP_006000856.1">
    <property type="nucleotide sequence ID" value="NZ_AAEW02000010.1"/>
</dbReference>
<dbReference type="OrthoDB" id="5393715at2"/>
<dbReference type="AlphaFoldDB" id="Q1JYZ0"/>
<evidence type="ECO:0000313" key="2">
    <source>
        <dbReference type="EMBL" id="EAT15504.1"/>
    </source>
</evidence>
<keyword evidence="3" id="KW-1185">Reference proteome</keyword>
<organism evidence="2 3">
    <name type="scientific">Desulfuromonas acetoxidans (strain DSM 684 / 11070)</name>
    <dbReference type="NCBI Taxonomy" id="281689"/>
    <lineage>
        <taxon>Bacteria</taxon>
        <taxon>Pseudomonadati</taxon>
        <taxon>Thermodesulfobacteriota</taxon>
        <taxon>Desulfuromonadia</taxon>
        <taxon>Desulfuromonadales</taxon>
        <taxon>Desulfuromonadaceae</taxon>
        <taxon>Desulfuromonas</taxon>
    </lineage>
</organism>
<name>Q1JYZ0_DESA6</name>
<dbReference type="EMBL" id="AAEW02000010">
    <property type="protein sequence ID" value="EAT15504.1"/>
    <property type="molecule type" value="Genomic_DNA"/>
</dbReference>
<dbReference type="Proteomes" id="UP000005695">
    <property type="component" value="Unassembled WGS sequence"/>
</dbReference>
<sequence length="233" mass="25894">MTGNTAEELGFTGELPTVGLADLLQMQNQNGFSGALSIQQGEHKGAIYFHQGDVVHAEYGRWRGLKAVYIMLGRDKGRFSCQMGLEPPRQTIDVTMNHLLLEGHRWLDELTDKQREALFYDAPQERKVNRLVKKLLPIQGVEYAVLFDENGQPHEDETNAGLRMSAQGDLMRNNGVELGRILGLGELRSGMFSGRGGHMLLLISNLKALLVSISGKKKPQSVEAAVRKTLMDH</sequence>
<reference evidence="2" key="2">
    <citation type="submission" date="2006-05" db="EMBL/GenBank/DDBJ databases">
        <title>Sequencing of the draft genome and assembly of Desulfuromonas acetoxidans DSM 684.</title>
        <authorList>
            <consortium name="US DOE Joint Genome Institute (JGI-PGF)"/>
            <person name="Copeland A."/>
            <person name="Lucas S."/>
            <person name="Lapidus A."/>
            <person name="Barry K."/>
            <person name="Detter J.C."/>
            <person name="Glavina del Rio T."/>
            <person name="Hammon N."/>
            <person name="Israni S."/>
            <person name="Dalin E."/>
            <person name="Tice H."/>
            <person name="Bruce D."/>
            <person name="Pitluck S."/>
            <person name="Richardson P."/>
        </authorList>
    </citation>
    <scope>NUCLEOTIDE SEQUENCE [LARGE SCALE GENOMIC DNA]</scope>
    <source>
        <strain evidence="2">DSM 684</strain>
    </source>
</reference>
<dbReference type="PANTHER" id="PTHR36304:SF4">
    <property type="entry name" value="DUF4388 DOMAIN-CONTAINING PROTEIN"/>
    <property type="match status" value="1"/>
</dbReference>
<feature type="domain" description="PatA-like N-terminal" evidence="1">
    <location>
        <begin position="12"/>
        <end position="110"/>
    </location>
</feature>
<protein>
    <recommendedName>
        <fullName evidence="1">PatA-like N-terminal domain-containing protein</fullName>
    </recommendedName>
</protein>
<dbReference type="Pfam" id="PF14332">
    <property type="entry name" value="DUF4388"/>
    <property type="match status" value="1"/>
</dbReference>
<evidence type="ECO:0000259" key="1">
    <source>
        <dbReference type="Pfam" id="PF14332"/>
    </source>
</evidence>
<dbReference type="PANTHER" id="PTHR36304">
    <property type="entry name" value="DOMAIN GTPASE-ACTIVATING PROTEIN, PUTATIVE-RELATED-RELATED"/>
    <property type="match status" value="1"/>
</dbReference>
<accession>Q1JYZ0</accession>
<comment type="caution">
    <text evidence="2">The sequence shown here is derived from an EMBL/GenBank/DDBJ whole genome shotgun (WGS) entry which is preliminary data.</text>
</comment>